<feature type="transmembrane region" description="Helical" evidence="8">
    <location>
        <begin position="227"/>
        <end position="246"/>
    </location>
</feature>
<keyword evidence="3" id="KW-0328">Glycosyltransferase</keyword>
<evidence type="ECO:0000256" key="7">
    <source>
        <dbReference type="ARBA" id="ARBA00023136"/>
    </source>
</evidence>
<evidence type="ECO:0000256" key="6">
    <source>
        <dbReference type="ARBA" id="ARBA00022989"/>
    </source>
</evidence>
<dbReference type="InterPro" id="IPR050297">
    <property type="entry name" value="LipidA_mod_glycosyltrf_83"/>
</dbReference>
<sequence>MAIVLIFASFLFAIAILYLRENQFRLAFIKACIIHGCLIIFSTELLSLTRSLDFTHVASFWLITSLVNFSVLWNCYRKLPANRTFKLKSNFETLDRASQISIAVTIAVLLISLITALIAPPNNWDSMTYHMPRVMHWIQNRTVAHYPTHSLRQISFPPGAAYIVTHLQILAGGDRFANCVQWLSFVGSIFGISLLTKKLVGEQAQWISLVLCASIPMAIAQSTTTQTDLVTSFWLVCFTYFLFASPDFKSNLFWMIGSLGLALVTKPTAIIFGIPLFVVFGFLTFRRSFIQNSSVIKSCLNTVKVCSIVGLGSLTFPIWSWLRNAQTLNQFLGTDMGTRSEVNSLPELISIFLKNLSLNLTLPGLRQFITLIHEYFLKVDVNKPALTLGNPVVAFSTIRTSPLNLLFPMEDSVANPIHLILGVVAVSYLWSSYFRRADQKLRLLLLSGAIATGYLLYCYLLKWQPWGNRLLLPLFILQTPIISYYLADCLKIRSNLSVKLTSLIGVVAILYALTPIRHPLVPLPNWSPYLAQGQSESILWLPRQQIYFGGSLKYLEITDRKIVDTVIDRDHCHTIGLISGEDDWEYPLWVLFNEKTSGNFRLKHVDVKNESAKLEPEFPDSELCAIVSTKGHIQSIP</sequence>
<accession>A0A2T1D5K0</accession>
<evidence type="ECO:0000256" key="8">
    <source>
        <dbReference type="SAM" id="Phobius"/>
    </source>
</evidence>
<feature type="domain" description="Glycosyltransferase RgtA/B/C/D-like" evidence="9">
    <location>
        <begin position="157"/>
        <end position="292"/>
    </location>
</feature>
<evidence type="ECO:0000256" key="3">
    <source>
        <dbReference type="ARBA" id="ARBA00022676"/>
    </source>
</evidence>
<reference evidence="10 11" key="1">
    <citation type="submission" date="2018-02" db="EMBL/GenBank/DDBJ databases">
        <authorList>
            <person name="Cohen D.B."/>
            <person name="Kent A.D."/>
        </authorList>
    </citation>
    <scope>NUCLEOTIDE SEQUENCE [LARGE SCALE GENOMIC DNA]</scope>
    <source>
        <strain evidence="10 11">ULC007</strain>
    </source>
</reference>
<feature type="transmembrane region" description="Helical" evidence="8">
    <location>
        <begin position="496"/>
        <end position="514"/>
    </location>
</feature>
<keyword evidence="11" id="KW-1185">Reference proteome</keyword>
<dbReference type="InterPro" id="IPR038731">
    <property type="entry name" value="RgtA/B/C-like"/>
</dbReference>
<evidence type="ECO:0000256" key="5">
    <source>
        <dbReference type="ARBA" id="ARBA00022692"/>
    </source>
</evidence>
<feature type="transmembrane region" description="Helical" evidence="8">
    <location>
        <begin position="305"/>
        <end position="322"/>
    </location>
</feature>
<feature type="transmembrane region" description="Helical" evidence="8">
    <location>
        <begin position="54"/>
        <end position="76"/>
    </location>
</feature>
<keyword evidence="2" id="KW-1003">Cell membrane</keyword>
<evidence type="ECO:0000256" key="1">
    <source>
        <dbReference type="ARBA" id="ARBA00004651"/>
    </source>
</evidence>
<keyword evidence="7 8" id="KW-0472">Membrane</keyword>
<evidence type="ECO:0000256" key="2">
    <source>
        <dbReference type="ARBA" id="ARBA00022475"/>
    </source>
</evidence>
<dbReference type="STRING" id="1920490.GCA_001895925_00419"/>
<dbReference type="OrthoDB" id="9764517at2"/>
<feature type="transmembrane region" description="Helical" evidence="8">
    <location>
        <begin position="28"/>
        <end position="48"/>
    </location>
</feature>
<dbReference type="RefSeq" id="WP_073072774.1">
    <property type="nucleotide sequence ID" value="NZ_MPPI01000019.1"/>
</dbReference>
<evidence type="ECO:0000259" key="9">
    <source>
        <dbReference type="Pfam" id="PF13231"/>
    </source>
</evidence>
<proteinExistence type="predicted"/>
<dbReference type="EMBL" id="PVWG01000053">
    <property type="protein sequence ID" value="PSB15783.1"/>
    <property type="molecule type" value="Genomic_DNA"/>
</dbReference>
<feature type="transmembrane region" description="Helical" evidence="8">
    <location>
        <begin position="6"/>
        <end position="21"/>
    </location>
</feature>
<feature type="transmembrane region" description="Helical" evidence="8">
    <location>
        <begin position="413"/>
        <end position="431"/>
    </location>
</feature>
<name>A0A2T1D5K0_9CYAN</name>
<comment type="caution">
    <text evidence="10">The sequence shown here is derived from an EMBL/GenBank/DDBJ whole genome shotgun (WGS) entry which is preliminary data.</text>
</comment>
<gene>
    <name evidence="10" type="ORF">C7B65_23505</name>
</gene>
<dbReference type="GO" id="GO:0016763">
    <property type="term" value="F:pentosyltransferase activity"/>
    <property type="evidence" value="ECO:0007669"/>
    <property type="project" value="TreeGrafter"/>
</dbReference>
<feature type="transmembrane region" description="Helical" evidence="8">
    <location>
        <begin position="252"/>
        <end position="285"/>
    </location>
</feature>
<protein>
    <recommendedName>
        <fullName evidence="9">Glycosyltransferase RgtA/B/C/D-like domain-containing protein</fullName>
    </recommendedName>
</protein>
<keyword evidence="6 8" id="KW-1133">Transmembrane helix</keyword>
<dbReference type="GO" id="GO:0005886">
    <property type="term" value="C:plasma membrane"/>
    <property type="evidence" value="ECO:0007669"/>
    <property type="project" value="UniProtKB-SubCell"/>
</dbReference>
<dbReference type="GO" id="GO:0009103">
    <property type="term" value="P:lipopolysaccharide biosynthetic process"/>
    <property type="evidence" value="ECO:0007669"/>
    <property type="project" value="UniProtKB-ARBA"/>
</dbReference>
<dbReference type="Pfam" id="PF13231">
    <property type="entry name" value="PMT_2"/>
    <property type="match status" value="1"/>
</dbReference>
<dbReference type="PANTHER" id="PTHR33908">
    <property type="entry name" value="MANNOSYLTRANSFERASE YKCB-RELATED"/>
    <property type="match status" value="1"/>
</dbReference>
<organism evidence="10 11">
    <name type="scientific">Phormidesmis priestleyi ULC007</name>
    <dbReference type="NCBI Taxonomy" id="1920490"/>
    <lineage>
        <taxon>Bacteria</taxon>
        <taxon>Bacillati</taxon>
        <taxon>Cyanobacteriota</taxon>
        <taxon>Cyanophyceae</taxon>
        <taxon>Leptolyngbyales</taxon>
        <taxon>Leptolyngbyaceae</taxon>
        <taxon>Phormidesmis</taxon>
    </lineage>
</organism>
<keyword evidence="4" id="KW-0808">Transferase</keyword>
<reference evidence="10 11" key="2">
    <citation type="submission" date="2018-03" db="EMBL/GenBank/DDBJ databases">
        <title>The ancient ancestry and fast evolution of plastids.</title>
        <authorList>
            <person name="Moore K.R."/>
            <person name="Magnabosco C."/>
            <person name="Momper L."/>
            <person name="Gold D.A."/>
            <person name="Bosak T."/>
            <person name="Fournier G.P."/>
        </authorList>
    </citation>
    <scope>NUCLEOTIDE SEQUENCE [LARGE SCALE GENOMIC DNA]</scope>
    <source>
        <strain evidence="10 11">ULC007</strain>
    </source>
</reference>
<feature type="transmembrane region" description="Helical" evidence="8">
    <location>
        <begin position="97"/>
        <end position="119"/>
    </location>
</feature>
<evidence type="ECO:0000313" key="11">
    <source>
        <dbReference type="Proteomes" id="UP000238634"/>
    </source>
</evidence>
<dbReference type="PANTHER" id="PTHR33908:SF11">
    <property type="entry name" value="MEMBRANE PROTEIN"/>
    <property type="match status" value="1"/>
</dbReference>
<keyword evidence="5 8" id="KW-0812">Transmembrane</keyword>
<feature type="transmembrane region" description="Helical" evidence="8">
    <location>
        <begin position="443"/>
        <end position="464"/>
    </location>
</feature>
<comment type="subcellular location">
    <subcellularLocation>
        <location evidence="1">Cell membrane</location>
        <topology evidence="1">Multi-pass membrane protein</topology>
    </subcellularLocation>
</comment>
<evidence type="ECO:0000313" key="10">
    <source>
        <dbReference type="EMBL" id="PSB15783.1"/>
    </source>
</evidence>
<dbReference type="AlphaFoldDB" id="A0A2T1D5K0"/>
<feature type="transmembrane region" description="Helical" evidence="8">
    <location>
        <begin position="470"/>
        <end position="487"/>
    </location>
</feature>
<evidence type="ECO:0000256" key="4">
    <source>
        <dbReference type="ARBA" id="ARBA00022679"/>
    </source>
</evidence>
<dbReference type="Proteomes" id="UP000238634">
    <property type="component" value="Unassembled WGS sequence"/>
</dbReference>